<evidence type="ECO:0000313" key="1">
    <source>
        <dbReference type="EMBL" id="MDC0744290.1"/>
    </source>
</evidence>
<dbReference type="SUPFAM" id="SSF53187">
    <property type="entry name" value="Zn-dependent exopeptidases"/>
    <property type="match status" value="1"/>
</dbReference>
<keyword evidence="2" id="KW-1185">Reference proteome</keyword>
<name>A0ABT5ER48_9BACT</name>
<reference evidence="1 2" key="1">
    <citation type="submission" date="2022-11" db="EMBL/GenBank/DDBJ databases">
        <title>Minimal conservation of predation-associated metabolite biosynthetic gene clusters underscores biosynthetic potential of Myxococcota including descriptions for ten novel species: Archangium lansinium sp. nov., Myxococcus landrumus sp. nov., Nannocystis bai.</title>
        <authorList>
            <person name="Ahearne A."/>
            <person name="Stevens C."/>
            <person name="Dowd S."/>
        </authorList>
    </citation>
    <scope>NUCLEOTIDE SEQUENCE [LARGE SCALE GENOMIC DNA]</scope>
    <source>
        <strain evidence="1 2">RJM3</strain>
    </source>
</reference>
<gene>
    <name evidence="1" type="ORF">POL67_23370</name>
</gene>
<sequence>MGRTHERGKRPFRAPGERFTCGRALYGVRVFAVVDPRYDDWGLRSAGGATPPSTQFEVIEPKGGETPVVVEVPHAGLSLDAETLSFTVAPARSIARDADLHVDALFEDAPAEGATLLYARASRYVVDLNRGEQDVDHDAVDGGGRAPWPRGLIWRLTTDGEPILSRRLPRAELERRLDLVYRPYHRVLEQLLARKRARFGFAILLCAHSMPSQARRGHESAGVARADIVPGTRGRTTASAAVIDVVDRHARSCGYTVRHDDPYRGGFSTGHYGTPASGIHAIQVEISRRLYMDESTLRTDPQGFQSVREFARTLVARLAFAENPTTLDALRGYAPGGT</sequence>
<comment type="caution">
    <text evidence="1">The sequence shown here is derived from an EMBL/GenBank/DDBJ whole genome shotgun (WGS) entry which is preliminary data.</text>
</comment>
<dbReference type="EMBL" id="JAQNDO010000001">
    <property type="protein sequence ID" value="MDC0744290.1"/>
    <property type="molecule type" value="Genomic_DNA"/>
</dbReference>
<accession>A0ABT5ER48</accession>
<organism evidence="1 2">
    <name type="scientific">Polyangium mundeleinium</name>
    <dbReference type="NCBI Taxonomy" id="2995306"/>
    <lineage>
        <taxon>Bacteria</taxon>
        <taxon>Pseudomonadati</taxon>
        <taxon>Myxococcota</taxon>
        <taxon>Polyangia</taxon>
        <taxon>Polyangiales</taxon>
        <taxon>Polyangiaceae</taxon>
        <taxon>Polyangium</taxon>
    </lineage>
</organism>
<dbReference type="InterPro" id="IPR007709">
    <property type="entry name" value="N-FG_amidohydro"/>
</dbReference>
<dbReference type="RefSeq" id="WP_271920650.1">
    <property type="nucleotide sequence ID" value="NZ_JAQNDO010000001.1"/>
</dbReference>
<protein>
    <submittedName>
        <fullName evidence="1">N-formylglutamate amidohydrolase</fullName>
    </submittedName>
</protein>
<dbReference type="Pfam" id="PF05013">
    <property type="entry name" value="FGase"/>
    <property type="match status" value="1"/>
</dbReference>
<dbReference type="Gene3D" id="3.40.630.40">
    <property type="entry name" value="Zn-dependent exopeptidases"/>
    <property type="match status" value="1"/>
</dbReference>
<dbReference type="Proteomes" id="UP001221411">
    <property type="component" value="Unassembled WGS sequence"/>
</dbReference>
<proteinExistence type="predicted"/>
<evidence type="ECO:0000313" key="2">
    <source>
        <dbReference type="Proteomes" id="UP001221411"/>
    </source>
</evidence>